<evidence type="ECO:0000256" key="1">
    <source>
        <dbReference type="SAM" id="SignalP"/>
    </source>
</evidence>
<proteinExistence type="evidence at transcript level"/>
<evidence type="ECO:0000313" key="2">
    <source>
        <dbReference type="EMBL" id="JAA67492.1"/>
    </source>
</evidence>
<dbReference type="SUPFAM" id="SSF50814">
    <property type="entry name" value="Lipocalins"/>
    <property type="match status" value="1"/>
</dbReference>
<dbReference type="Gene3D" id="2.40.128.20">
    <property type="match status" value="1"/>
</dbReference>
<feature type="signal peptide" evidence="1">
    <location>
        <begin position="1"/>
        <end position="18"/>
    </location>
</feature>
<name>A0A0K8R8K6_IXORI</name>
<keyword evidence="1" id="KW-0732">Signal</keyword>
<dbReference type="InterPro" id="IPR012674">
    <property type="entry name" value="Calycin"/>
</dbReference>
<dbReference type="AlphaFoldDB" id="A0A0K8R8K6"/>
<dbReference type="GO" id="GO:0043176">
    <property type="term" value="F:amine binding"/>
    <property type="evidence" value="ECO:0007669"/>
    <property type="project" value="InterPro"/>
</dbReference>
<dbReference type="GO" id="GO:0030682">
    <property type="term" value="P:symbiont-mediated perturbation of host defenses"/>
    <property type="evidence" value="ECO:0007669"/>
    <property type="project" value="InterPro"/>
</dbReference>
<dbReference type="InterPro" id="IPR002970">
    <property type="entry name" value="Tick_his-bd"/>
</dbReference>
<feature type="chain" id="PRO_5005516313" evidence="1">
    <location>
        <begin position="19"/>
        <end position="192"/>
    </location>
</feature>
<organism evidence="2">
    <name type="scientific">Ixodes ricinus</name>
    <name type="common">Common tick</name>
    <name type="synonym">Acarus ricinus</name>
    <dbReference type="NCBI Taxonomy" id="34613"/>
    <lineage>
        <taxon>Eukaryota</taxon>
        <taxon>Metazoa</taxon>
        <taxon>Ecdysozoa</taxon>
        <taxon>Arthropoda</taxon>
        <taxon>Chelicerata</taxon>
        <taxon>Arachnida</taxon>
        <taxon>Acari</taxon>
        <taxon>Parasitiformes</taxon>
        <taxon>Ixodida</taxon>
        <taxon>Ixodoidea</taxon>
        <taxon>Ixodidae</taxon>
        <taxon>Ixodinae</taxon>
        <taxon>Ixodes</taxon>
    </lineage>
</organism>
<reference evidence="2" key="1">
    <citation type="submission" date="2012-12" db="EMBL/GenBank/DDBJ databases">
        <title>Identification and characterization of a phenylalanine ammonia-lyase gene family in Isatis indigotica Fort.</title>
        <authorList>
            <person name="Liu Q."/>
            <person name="Chen J."/>
            <person name="Zhou X."/>
            <person name="Di P."/>
            <person name="Xiao Y."/>
            <person name="Xuan H."/>
            <person name="Zhang L."/>
            <person name="Chen W."/>
        </authorList>
    </citation>
    <scope>NUCLEOTIDE SEQUENCE</scope>
    <source>
        <tissue evidence="2">Salivary gland</tissue>
    </source>
</reference>
<dbReference type="EMBL" id="GADI01006316">
    <property type="protein sequence ID" value="JAA67492.1"/>
    <property type="molecule type" value="mRNA"/>
</dbReference>
<accession>A0A0K8R8K6</accession>
<sequence length="192" mass="21601">MYLQSLLVIFCLLICSYSQDTSQEPLLPEDDPGNFPDQNATKLVKLGGRHWVKRRTYNVTTPRGAPTCEYAEILDTEKENEYTLRLGAKLGSKWTSGNQTLLLKITGSHPAPNVLNFTRLSADGGQGHPLLYSDYENCSVVRIKKRDLSVYVCDLLLWNEAAKNKPPKKCEEKFKTYCNGTAVEVYDNSCEA</sequence>
<protein>
    <submittedName>
        <fullName evidence="2">Putative salivary lipocalin</fullName>
    </submittedName>
</protein>
<dbReference type="Pfam" id="PF02098">
    <property type="entry name" value="His_binding"/>
    <property type="match status" value="1"/>
</dbReference>